<gene>
    <name evidence="1" type="ORF">JHL17_20415</name>
</gene>
<protein>
    <submittedName>
        <fullName evidence="1">Uncharacterized protein</fullName>
    </submittedName>
</protein>
<keyword evidence="2" id="KW-1185">Reference proteome</keyword>
<evidence type="ECO:0000313" key="1">
    <source>
        <dbReference type="EMBL" id="MBK1839774.1"/>
    </source>
</evidence>
<dbReference type="EMBL" id="JAENHM010000058">
    <property type="protein sequence ID" value="MBK1839774.1"/>
    <property type="molecule type" value="Genomic_DNA"/>
</dbReference>
<name>A0ABS1F8M3_9PROT</name>
<proteinExistence type="predicted"/>
<comment type="caution">
    <text evidence="1">The sequence shown here is derived from an EMBL/GenBank/DDBJ whole genome shotgun (WGS) entry which is preliminary data.</text>
</comment>
<accession>A0ABS1F8M3</accession>
<organism evidence="1 2">
    <name type="scientific">Azospirillum endophyticum</name>
    <dbReference type="NCBI Taxonomy" id="2800326"/>
    <lineage>
        <taxon>Bacteria</taxon>
        <taxon>Pseudomonadati</taxon>
        <taxon>Pseudomonadota</taxon>
        <taxon>Alphaproteobacteria</taxon>
        <taxon>Rhodospirillales</taxon>
        <taxon>Azospirillaceae</taxon>
        <taxon>Azospirillum</taxon>
    </lineage>
</organism>
<dbReference type="RefSeq" id="WP_200195836.1">
    <property type="nucleotide sequence ID" value="NZ_JAENHM010000058.1"/>
</dbReference>
<sequence length="71" mass="7972">MSFGDKILGGLRSIVLIEERVKRLDENLGALKREATSAVADHEKRLIRLETIIELHRPDGTTLRIAPPEGR</sequence>
<reference evidence="2" key="1">
    <citation type="submission" date="2021-01" db="EMBL/GenBank/DDBJ databases">
        <title>Genome public.</title>
        <authorList>
            <person name="Liu C."/>
            <person name="Sun Q."/>
        </authorList>
    </citation>
    <scope>NUCLEOTIDE SEQUENCE [LARGE SCALE GENOMIC DNA]</scope>
    <source>
        <strain evidence="2">YIM B02556</strain>
    </source>
</reference>
<evidence type="ECO:0000313" key="2">
    <source>
        <dbReference type="Proteomes" id="UP000652760"/>
    </source>
</evidence>
<dbReference type="Proteomes" id="UP000652760">
    <property type="component" value="Unassembled WGS sequence"/>
</dbReference>